<evidence type="ECO:0008006" key="4">
    <source>
        <dbReference type="Google" id="ProtNLM"/>
    </source>
</evidence>
<dbReference type="AlphaFoldDB" id="A0AAE4K4R9"/>
<feature type="compositionally biased region" description="Polar residues" evidence="1">
    <location>
        <begin position="217"/>
        <end position="228"/>
    </location>
</feature>
<keyword evidence="2" id="KW-0732">Signal</keyword>
<feature type="compositionally biased region" description="Low complexity" evidence="1">
    <location>
        <begin position="68"/>
        <end position="78"/>
    </location>
</feature>
<evidence type="ECO:0000313" key="3">
    <source>
        <dbReference type="EMBL" id="MDT0338543.1"/>
    </source>
</evidence>
<evidence type="ECO:0000256" key="1">
    <source>
        <dbReference type="SAM" id="MobiDB-lite"/>
    </source>
</evidence>
<name>A0AAE4K4R9_9BURK</name>
<comment type="caution">
    <text evidence="3">The sequence shown here is derived from an EMBL/GenBank/DDBJ whole genome shotgun (WGS) entry which is preliminary data.</text>
</comment>
<feature type="compositionally biased region" description="Low complexity" evidence="1">
    <location>
        <begin position="296"/>
        <end position="315"/>
    </location>
</feature>
<feature type="signal peptide" evidence="2">
    <location>
        <begin position="1"/>
        <end position="34"/>
    </location>
</feature>
<reference evidence="3" key="1">
    <citation type="submission" date="2023-02" db="EMBL/GenBank/DDBJ databases">
        <title>Description of Herbaspirillum huttiense subsp. nephrolepsisexaltata and Herbaspirillum huttiense subsp. lycopersicon.</title>
        <authorList>
            <person name="Poudel M."/>
            <person name="Sharma A."/>
            <person name="Goss E."/>
            <person name="Tapia J.H."/>
            <person name="Harmon C.M."/>
            <person name="Jones J.B."/>
        </authorList>
    </citation>
    <scope>NUCLEOTIDE SEQUENCE</scope>
    <source>
        <strain evidence="3">NC40101</strain>
    </source>
</reference>
<sequence length="315" mass="35088">MNKKSMQGLFADAKGVTSSLCGLMLALAAGASMAQGQASASATSGAQPGRIQAQAQGQVSPADAGTTPQAAPVAPAPVMSRERFDELEARAPIAQRYPAGSIKSDETAQKALDEAAEDRQVAELRYILDQRACYPKFLVSDCLEAARDRKRLTDKGIKAVEYEAKVFQRQATVDDRDRSLAEQRAKDEEDSARRLADQKQKEAESARKVQESRAKNSEVQQRIDQNKNVPADYRVRQHEAEVQRQQAEEAARAPSRAANAAERQRRIQEAEEHRLEVERKKAENERERAERKQKQQQDQQQQDQPQQQSQQPAAK</sequence>
<feature type="compositionally biased region" description="Basic and acidic residues" evidence="1">
    <location>
        <begin position="233"/>
        <end position="251"/>
    </location>
</feature>
<accession>A0AAE4K4R9</accession>
<protein>
    <recommendedName>
        <fullName evidence="4">Colicin import membrane protein</fullName>
    </recommendedName>
</protein>
<feature type="chain" id="PRO_5042069526" description="Colicin import membrane protein" evidence="2">
    <location>
        <begin position="35"/>
        <end position="315"/>
    </location>
</feature>
<gene>
    <name evidence="3" type="ORF">RJN63_17010</name>
</gene>
<organism evidence="3">
    <name type="scientific">Herbaspirillum huttiense subsp. nephrolepidis</name>
    <dbReference type="NCBI Taxonomy" id="3075126"/>
    <lineage>
        <taxon>Bacteria</taxon>
        <taxon>Pseudomonadati</taxon>
        <taxon>Pseudomonadota</taxon>
        <taxon>Betaproteobacteria</taxon>
        <taxon>Burkholderiales</taxon>
        <taxon>Oxalobacteraceae</taxon>
        <taxon>Herbaspirillum</taxon>
    </lineage>
</organism>
<feature type="compositionally biased region" description="Basic and acidic residues" evidence="1">
    <location>
        <begin position="262"/>
        <end position="295"/>
    </location>
</feature>
<feature type="region of interest" description="Disordered" evidence="1">
    <location>
        <begin position="37"/>
        <end position="78"/>
    </location>
</feature>
<feature type="compositionally biased region" description="Low complexity" evidence="1">
    <location>
        <begin position="252"/>
        <end position="261"/>
    </location>
</feature>
<feature type="compositionally biased region" description="Low complexity" evidence="1">
    <location>
        <begin position="37"/>
        <end position="47"/>
    </location>
</feature>
<dbReference type="EMBL" id="JAVRAA010000008">
    <property type="protein sequence ID" value="MDT0338543.1"/>
    <property type="molecule type" value="Genomic_DNA"/>
</dbReference>
<feature type="region of interest" description="Disordered" evidence="1">
    <location>
        <begin position="173"/>
        <end position="315"/>
    </location>
</feature>
<dbReference type="RefSeq" id="WP_310835776.1">
    <property type="nucleotide sequence ID" value="NZ_JAVLSM010000002.1"/>
</dbReference>
<proteinExistence type="predicted"/>
<feature type="compositionally biased region" description="Basic and acidic residues" evidence="1">
    <location>
        <begin position="173"/>
        <end position="216"/>
    </location>
</feature>
<evidence type="ECO:0000256" key="2">
    <source>
        <dbReference type="SAM" id="SignalP"/>
    </source>
</evidence>